<reference evidence="4 5" key="1">
    <citation type="journal article" date="2013" name="Genome Announc.">
        <title>Complete Genome Sequence of Burkholderia sp. Strain RPE64, Bacterial Symbiont of the Bean Bug Riptortus pedestris.</title>
        <authorList>
            <person name="Shibata T.F."/>
            <person name="Maeda T."/>
            <person name="Nikoh N."/>
            <person name="Yamaguchi K."/>
            <person name="Oshima K."/>
            <person name="Hattori M."/>
            <person name="Nishiyama T."/>
            <person name="Hasebe M."/>
            <person name="Fukatsu T."/>
            <person name="Kikuchi Y."/>
            <person name="Shigenobu S."/>
        </authorList>
    </citation>
    <scope>NUCLEOTIDE SEQUENCE [LARGE SCALE GENOMIC DNA]</scope>
</reference>
<dbReference type="HOGENOM" id="CLU_027128_0_1_4"/>
<dbReference type="Pfam" id="PF13458">
    <property type="entry name" value="Peripla_BP_6"/>
    <property type="match status" value="1"/>
</dbReference>
<dbReference type="Gene3D" id="3.40.50.2300">
    <property type="match status" value="2"/>
</dbReference>
<feature type="domain" description="Leucine-binding protein" evidence="3">
    <location>
        <begin position="42"/>
        <end position="386"/>
    </location>
</feature>
<evidence type="ECO:0000259" key="3">
    <source>
        <dbReference type="Pfam" id="PF13458"/>
    </source>
</evidence>
<dbReference type="InterPro" id="IPR028081">
    <property type="entry name" value="Leu-bd"/>
</dbReference>
<dbReference type="InterPro" id="IPR028082">
    <property type="entry name" value="Peripla_BP_I"/>
</dbReference>
<protein>
    <submittedName>
        <fullName evidence="4">Extracellular ligand-binding receptor</fullName>
    </submittedName>
</protein>
<reference evidence="4 5" key="2">
    <citation type="journal article" date="2018" name="Int. J. Syst. Evol. Microbiol.">
        <title>Burkholderia insecticola sp. nov., a gut symbiotic bacterium of the bean bug Riptortus pedestris.</title>
        <authorList>
            <person name="Takeshita K."/>
            <person name="Tamaki H."/>
            <person name="Ohbayashi T."/>
            <person name="Meng X.-Y."/>
            <person name="Sone T."/>
            <person name="Mitani Y."/>
            <person name="Peeters C."/>
            <person name="Kikuchi Y."/>
            <person name="Vandamme P."/>
        </authorList>
    </citation>
    <scope>NUCLEOTIDE SEQUENCE [LARGE SCALE GENOMIC DNA]</scope>
    <source>
        <strain evidence="4">RPE64</strain>
    </source>
</reference>
<organism evidence="4 5">
    <name type="scientific">Caballeronia insecticola</name>
    <dbReference type="NCBI Taxonomy" id="758793"/>
    <lineage>
        <taxon>Bacteria</taxon>
        <taxon>Pseudomonadati</taxon>
        <taxon>Pseudomonadota</taxon>
        <taxon>Betaproteobacteria</taxon>
        <taxon>Burkholderiales</taxon>
        <taxon>Burkholderiaceae</taxon>
        <taxon>Caballeronia</taxon>
    </lineage>
</organism>
<evidence type="ECO:0000313" key="4">
    <source>
        <dbReference type="EMBL" id="BAN24530.1"/>
    </source>
</evidence>
<dbReference type="PANTHER" id="PTHR30483">
    <property type="entry name" value="LEUCINE-SPECIFIC-BINDING PROTEIN"/>
    <property type="match status" value="1"/>
</dbReference>
<dbReference type="Proteomes" id="UP000013966">
    <property type="component" value="Chromosome 1"/>
</dbReference>
<dbReference type="STRING" id="758793.BRPE64_ACDS27760"/>
<dbReference type="EMBL" id="AP013058">
    <property type="protein sequence ID" value="BAN24530.1"/>
    <property type="molecule type" value="Genomic_DNA"/>
</dbReference>
<keyword evidence="5" id="KW-1185">Reference proteome</keyword>
<proteinExistence type="inferred from homology"/>
<comment type="similarity">
    <text evidence="1">Belongs to the leucine-binding protein family.</text>
</comment>
<dbReference type="CDD" id="cd06333">
    <property type="entry name" value="PBP1_ABC_RPA1789-like"/>
    <property type="match status" value="1"/>
</dbReference>
<accession>R4WU64</accession>
<sequence length="402" mass="42317">MQKTSKSRLETAMKTKKAWIKTGIALAIAGSVLAGAGAAFAQVKIGVTLSATGPAASLGIPEKNTVALLPKEIGGKSVEYIVLDDGSDTSRAVQNTRKLIDEDHVDAIVGSTVTPNSLAMIDAAAAGKTPMISMAASAAIIAPMDAKKAWVFKTPQNDALMADAIASYMEKHGVKTVGFIGFADAYGDGWYNVFNAAATAHKLKIVTNERYNRTDTSVTGQVLKTMGANPDAVLIAGAGTPSALPAKALKERGYKGKVYQTHGVANNDFLRVCGKDCEGEILPAGPVLVTEQLPEGNPVKKSSAAYKDAYEKANGAGSLSTFGGHAWDAGQMLQRAIPEALKKGQPGTPEFREALRAALENLKDLPVSHGIMNTTPNDHNGFDNRARVMVQIVDGKWKLLND</sequence>
<evidence type="ECO:0000256" key="1">
    <source>
        <dbReference type="ARBA" id="ARBA00010062"/>
    </source>
</evidence>
<evidence type="ECO:0000313" key="5">
    <source>
        <dbReference type="Proteomes" id="UP000013966"/>
    </source>
</evidence>
<dbReference type="InterPro" id="IPR051010">
    <property type="entry name" value="BCAA_transport"/>
</dbReference>
<dbReference type="SUPFAM" id="SSF53822">
    <property type="entry name" value="Periplasmic binding protein-like I"/>
    <property type="match status" value="1"/>
</dbReference>
<evidence type="ECO:0000256" key="2">
    <source>
        <dbReference type="ARBA" id="ARBA00022729"/>
    </source>
</evidence>
<name>R4WU64_9BURK</name>
<dbReference type="PANTHER" id="PTHR30483:SF38">
    <property type="entry name" value="BLR7848 PROTEIN"/>
    <property type="match status" value="1"/>
</dbReference>
<dbReference type="AlphaFoldDB" id="R4WU64"/>
<keyword evidence="4" id="KW-0675">Receptor</keyword>
<dbReference type="KEGG" id="buo:BRPE64_ACDS27760"/>
<gene>
    <name evidence="4" type="ORF">BRPE64_ACDS27760</name>
</gene>
<dbReference type="PATRIC" id="fig|758793.3.peg.2782"/>
<keyword evidence="2" id="KW-0732">Signal</keyword>